<dbReference type="SUPFAM" id="SSF55073">
    <property type="entry name" value="Nucleotide cyclase"/>
    <property type="match status" value="1"/>
</dbReference>
<evidence type="ECO:0000259" key="1">
    <source>
        <dbReference type="PROSITE" id="PS50883"/>
    </source>
</evidence>
<gene>
    <name evidence="3" type="ORF">FAZ69_10715</name>
</gene>
<dbReference type="EMBL" id="SWJE01000005">
    <property type="protein sequence ID" value="TKC89407.1"/>
    <property type="molecule type" value="Genomic_DNA"/>
</dbReference>
<dbReference type="PANTHER" id="PTHR33121">
    <property type="entry name" value="CYCLIC DI-GMP PHOSPHODIESTERASE PDEF"/>
    <property type="match status" value="1"/>
</dbReference>
<dbReference type="AlphaFoldDB" id="A0A4U1I7U3"/>
<dbReference type="SMART" id="SM00052">
    <property type="entry name" value="EAL"/>
    <property type="match status" value="1"/>
</dbReference>
<name>A0A4U1I7U3_9BURK</name>
<dbReference type="PROSITE" id="PS50887">
    <property type="entry name" value="GGDEF"/>
    <property type="match status" value="1"/>
</dbReference>
<dbReference type="Gene3D" id="3.20.20.450">
    <property type="entry name" value="EAL domain"/>
    <property type="match status" value="1"/>
</dbReference>
<dbReference type="OrthoDB" id="9813903at2"/>
<dbReference type="InterPro" id="IPR001633">
    <property type="entry name" value="EAL_dom"/>
</dbReference>
<dbReference type="Gene3D" id="3.30.70.270">
    <property type="match status" value="1"/>
</dbReference>
<dbReference type="SMART" id="SM00267">
    <property type="entry name" value="GGDEF"/>
    <property type="match status" value="1"/>
</dbReference>
<accession>A0A4U1I7U3</accession>
<comment type="caution">
    <text evidence="3">The sequence shown here is derived from an EMBL/GenBank/DDBJ whole genome shotgun (WGS) entry which is preliminary data.</text>
</comment>
<dbReference type="InterPro" id="IPR050706">
    <property type="entry name" value="Cyclic-di-GMP_PDE-like"/>
</dbReference>
<dbReference type="SUPFAM" id="SSF141868">
    <property type="entry name" value="EAL domain-like"/>
    <property type="match status" value="1"/>
</dbReference>
<dbReference type="Pfam" id="PF00990">
    <property type="entry name" value="GGDEF"/>
    <property type="match status" value="1"/>
</dbReference>
<proteinExistence type="predicted"/>
<dbReference type="PROSITE" id="PS50883">
    <property type="entry name" value="EAL"/>
    <property type="match status" value="1"/>
</dbReference>
<dbReference type="GO" id="GO:0071111">
    <property type="term" value="F:cyclic-guanylate-specific phosphodiesterase activity"/>
    <property type="evidence" value="ECO:0007669"/>
    <property type="project" value="InterPro"/>
</dbReference>
<dbReference type="Pfam" id="PF00563">
    <property type="entry name" value="EAL"/>
    <property type="match status" value="1"/>
</dbReference>
<dbReference type="InterPro" id="IPR000160">
    <property type="entry name" value="GGDEF_dom"/>
</dbReference>
<dbReference type="RefSeq" id="WP_136894138.1">
    <property type="nucleotide sequence ID" value="NZ_SWJE01000005.1"/>
</dbReference>
<dbReference type="PANTHER" id="PTHR33121:SF76">
    <property type="entry name" value="SIGNALING PROTEIN"/>
    <property type="match status" value="1"/>
</dbReference>
<organism evidence="3 4">
    <name type="scientific">Trinickia terrae</name>
    <dbReference type="NCBI Taxonomy" id="2571161"/>
    <lineage>
        <taxon>Bacteria</taxon>
        <taxon>Pseudomonadati</taxon>
        <taxon>Pseudomonadota</taxon>
        <taxon>Betaproteobacteria</taxon>
        <taxon>Burkholderiales</taxon>
        <taxon>Burkholderiaceae</taxon>
        <taxon>Trinickia</taxon>
    </lineage>
</organism>
<feature type="domain" description="EAL" evidence="1">
    <location>
        <begin position="7"/>
        <end position="257"/>
    </location>
</feature>
<reference evidence="3 4" key="1">
    <citation type="submission" date="2019-04" db="EMBL/GenBank/DDBJ databases">
        <title>Trinickia sp. 7GSK02, isolated from subtropical forest soil.</title>
        <authorList>
            <person name="Gao Z.-H."/>
            <person name="Qiu L.-H."/>
        </authorList>
    </citation>
    <scope>NUCLEOTIDE SEQUENCE [LARGE SCALE GENOMIC DNA]</scope>
    <source>
        <strain evidence="3 4">7GSK02</strain>
    </source>
</reference>
<dbReference type="CDD" id="cd01948">
    <property type="entry name" value="EAL"/>
    <property type="match status" value="1"/>
</dbReference>
<dbReference type="InterPro" id="IPR029787">
    <property type="entry name" value="Nucleotide_cyclase"/>
</dbReference>
<dbReference type="InterPro" id="IPR035919">
    <property type="entry name" value="EAL_sf"/>
</dbReference>
<dbReference type="Proteomes" id="UP000305539">
    <property type="component" value="Unassembled WGS sequence"/>
</dbReference>
<feature type="domain" description="GGDEF" evidence="2">
    <location>
        <begin position="443"/>
        <end position="600"/>
    </location>
</feature>
<dbReference type="CDD" id="cd04598">
    <property type="entry name" value="CBS_pair_GGDEF_EAL"/>
    <property type="match status" value="1"/>
</dbReference>
<keyword evidence="4" id="KW-1185">Reference proteome</keyword>
<evidence type="ECO:0000259" key="2">
    <source>
        <dbReference type="PROSITE" id="PS50887"/>
    </source>
</evidence>
<evidence type="ECO:0000313" key="3">
    <source>
        <dbReference type="EMBL" id="TKC89407.1"/>
    </source>
</evidence>
<sequence length="623" mass="67639">MSFRSPSAAPLPGVADLIAQHALSAVFQPIVDFDGGAILGYEGLIRGPAGSPLEAPAALFAHAAHEGLSTELEHAAARTCIHAFAKLNCEGKLFLNFSAEAILKLGETRDDTLAWLLRLGVPAERLVVELTEQCAISDIAGFVQMVAAVRETGAQFALDDYGTANASMNLWVRLQPDIVKIDRFFIHEIASDPLKFEAVRAMQHFANSSGARLVAEGIENEADLIVIRDMGIGCGQGYFFGRPDAVPLTRIADEAKQAIRAEHIAVFPGQTRSVAASPSGGMAAAKMLVAAPALPRQAANNDVLDLFNRMPNLHAVAIVENDEPIALLNRRAFMDRYALPYHRELFGKRPCLQFANASPVVIEKSMTVEQMAKLLASDDQRYLADGFVITDGGKYLGLGTGESLVRAVTEVRIEAARYANPLTFLPGNIPISSHIARLLGNHAEFYACYVDLNHFKPFNDQYGYWQGDEVLKFAAVVLADICDPTRDFLGHVGGDDFLILFQSEDWQARAQKAIANFNAGAQRFYADADRAAGGIHGEDRRGNPTFFGFVTMAIGCVRVRPQPDQRNVYSSEMIASAAALAKRRAKHEAAGFFLIDVEEGEALMHMATATPHAVEESEARTVN</sequence>
<protein>
    <submittedName>
        <fullName evidence="3">Phosphodiesterase</fullName>
    </submittedName>
</protein>
<dbReference type="InterPro" id="IPR043128">
    <property type="entry name" value="Rev_trsase/Diguanyl_cyclase"/>
</dbReference>
<dbReference type="NCBIfam" id="TIGR00254">
    <property type="entry name" value="GGDEF"/>
    <property type="match status" value="1"/>
</dbReference>
<evidence type="ECO:0000313" key="4">
    <source>
        <dbReference type="Proteomes" id="UP000305539"/>
    </source>
</evidence>